<accession>A0A820UH61</accession>
<feature type="non-terminal residue" evidence="1">
    <location>
        <position position="32"/>
    </location>
</feature>
<name>A0A820UH61_9BILA</name>
<evidence type="ECO:0000313" key="1">
    <source>
        <dbReference type="EMBL" id="CAF4487321.1"/>
    </source>
</evidence>
<dbReference type="Proteomes" id="UP000663862">
    <property type="component" value="Unassembled WGS sequence"/>
</dbReference>
<dbReference type="EMBL" id="CAJOBQ010001440">
    <property type="protein sequence ID" value="CAF4487321.1"/>
    <property type="molecule type" value="Genomic_DNA"/>
</dbReference>
<protein>
    <submittedName>
        <fullName evidence="1">Uncharacterized protein</fullName>
    </submittedName>
</protein>
<proteinExistence type="predicted"/>
<comment type="caution">
    <text evidence="1">The sequence shown here is derived from an EMBL/GenBank/DDBJ whole genome shotgun (WGS) entry which is preliminary data.</text>
</comment>
<organism evidence="1 2">
    <name type="scientific">Rotaria socialis</name>
    <dbReference type="NCBI Taxonomy" id="392032"/>
    <lineage>
        <taxon>Eukaryota</taxon>
        <taxon>Metazoa</taxon>
        <taxon>Spiralia</taxon>
        <taxon>Gnathifera</taxon>
        <taxon>Rotifera</taxon>
        <taxon>Eurotatoria</taxon>
        <taxon>Bdelloidea</taxon>
        <taxon>Philodinida</taxon>
        <taxon>Philodinidae</taxon>
        <taxon>Rotaria</taxon>
    </lineage>
</organism>
<gene>
    <name evidence="1" type="ORF">TSG867_LOCUS20023</name>
</gene>
<evidence type="ECO:0000313" key="2">
    <source>
        <dbReference type="Proteomes" id="UP000663862"/>
    </source>
</evidence>
<dbReference type="AlphaFoldDB" id="A0A820UH61"/>
<reference evidence="1" key="1">
    <citation type="submission" date="2021-02" db="EMBL/GenBank/DDBJ databases">
        <authorList>
            <person name="Nowell W R."/>
        </authorList>
    </citation>
    <scope>NUCLEOTIDE SEQUENCE</scope>
</reference>
<sequence length="32" mass="3627">MINEYLIKPQNTRWLFAGPTSANFMKGELANA</sequence>